<organism evidence="1 2">
    <name type="scientific">Dendrobium chrysotoxum</name>
    <name type="common">Orchid</name>
    <dbReference type="NCBI Taxonomy" id="161865"/>
    <lineage>
        <taxon>Eukaryota</taxon>
        <taxon>Viridiplantae</taxon>
        <taxon>Streptophyta</taxon>
        <taxon>Embryophyta</taxon>
        <taxon>Tracheophyta</taxon>
        <taxon>Spermatophyta</taxon>
        <taxon>Magnoliopsida</taxon>
        <taxon>Liliopsida</taxon>
        <taxon>Asparagales</taxon>
        <taxon>Orchidaceae</taxon>
        <taxon>Epidendroideae</taxon>
        <taxon>Malaxideae</taxon>
        <taxon>Dendrobiinae</taxon>
        <taxon>Dendrobium</taxon>
    </lineage>
</organism>
<accession>A0AAV7GLI4</accession>
<comment type="caution">
    <text evidence="1">The sequence shown here is derived from an EMBL/GenBank/DDBJ whole genome shotgun (WGS) entry which is preliminary data.</text>
</comment>
<evidence type="ECO:0000313" key="2">
    <source>
        <dbReference type="Proteomes" id="UP000775213"/>
    </source>
</evidence>
<reference evidence="1 2" key="1">
    <citation type="journal article" date="2021" name="Hortic Res">
        <title>Chromosome-scale assembly of the Dendrobium chrysotoxum genome enhances the understanding of orchid evolution.</title>
        <authorList>
            <person name="Zhang Y."/>
            <person name="Zhang G.Q."/>
            <person name="Zhang D."/>
            <person name="Liu X.D."/>
            <person name="Xu X.Y."/>
            <person name="Sun W.H."/>
            <person name="Yu X."/>
            <person name="Zhu X."/>
            <person name="Wang Z.W."/>
            <person name="Zhao X."/>
            <person name="Zhong W.Y."/>
            <person name="Chen H."/>
            <person name="Yin W.L."/>
            <person name="Huang T."/>
            <person name="Niu S.C."/>
            <person name="Liu Z.J."/>
        </authorList>
    </citation>
    <scope>NUCLEOTIDE SEQUENCE [LARGE SCALE GENOMIC DNA]</scope>
    <source>
        <strain evidence="1">Lindl</strain>
    </source>
</reference>
<dbReference type="Proteomes" id="UP000775213">
    <property type="component" value="Unassembled WGS sequence"/>
</dbReference>
<keyword evidence="2" id="KW-1185">Reference proteome</keyword>
<evidence type="ECO:0000313" key="1">
    <source>
        <dbReference type="EMBL" id="KAH0456473.1"/>
    </source>
</evidence>
<evidence type="ECO:0008006" key="3">
    <source>
        <dbReference type="Google" id="ProtNLM"/>
    </source>
</evidence>
<gene>
    <name evidence="1" type="ORF">IEQ34_014380</name>
</gene>
<name>A0AAV7GLI4_DENCH</name>
<dbReference type="EMBL" id="JAGFBR010000013">
    <property type="protein sequence ID" value="KAH0456473.1"/>
    <property type="molecule type" value="Genomic_DNA"/>
</dbReference>
<sequence>MGIEYVGVGEEEIEAWDLWGGYGEAFGGMEEGSIVLKPSKTFNFRKQGIQVEGERQSIDSDLVIFATGFKGDQKLSNIFVPSKFEWIVAGVKDNVVPLYRDKSEVAITLPSWKVQAACKRSMEKNVMEWEKHVKKYSGTKYRGSCISTLHIWNNDQLCKDMG</sequence>
<dbReference type="AlphaFoldDB" id="A0AAV7GLI4"/>
<protein>
    <recommendedName>
        <fullName evidence="3">Flavin-containing monooxygenase</fullName>
    </recommendedName>
</protein>
<proteinExistence type="predicted"/>